<dbReference type="PANTHER" id="PTHR32347">
    <property type="entry name" value="EFFLUX SYSTEM COMPONENT YKNX-RELATED"/>
    <property type="match status" value="1"/>
</dbReference>
<comment type="similarity">
    <text evidence="2">Belongs to the membrane fusion protein (MFP) (TC 8.A.1) family.</text>
</comment>
<dbReference type="NCBIfam" id="TIGR01730">
    <property type="entry name" value="RND_mfp"/>
    <property type="match status" value="1"/>
</dbReference>
<dbReference type="Gene3D" id="2.40.50.100">
    <property type="match status" value="1"/>
</dbReference>
<dbReference type="SUPFAM" id="SSF111369">
    <property type="entry name" value="HlyD-like secretion proteins"/>
    <property type="match status" value="2"/>
</dbReference>
<dbReference type="InterPro" id="IPR058625">
    <property type="entry name" value="MdtA-like_BSH"/>
</dbReference>
<feature type="domain" description="CusB-like beta-barrel" evidence="7">
    <location>
        <begin position="260"/>
        <end position="335"/>
    </location>
</feature>
<dbReference type="EMBL" id="BAABEX010000008">
    <property type="protein sequence ID" value="GAA4422926.1"/>
    <property type="molecule type" value="Genomic_DNA"/>
</dbReference>
<dbReference type="RefSeq" id="WP_345062732.1">
    <property type="nucleotide sequence ID" value="NZ_BAABEX010000008.1"/>
</dbReference>
<evidence type="ECO:0000259" key="6">
    <source>
        <dbReference type="Pfam" id="PF25917"/>
    </source>
</evidence>
<evidence type="ECO:0000313" key="9">
    <source>
        <dbReference type="Proteomes" id="UP001501788"/>
    </source>
</evidence>
<evidence type="ECO:0000256" key="5">
    <source>
        <dbReference type="SAM" id="MobiDB-lite"/>
    </source>
</evidence>
<dbReference type="InterPro" id="IPR006143">
    <property type="entry name" value="RND_pump_MFP"/>
</dbReference>
<name>A0ABP8L515_9BURK</name>
<proteinExistence type="inferred from homology"/>
<evidence type="ECO:0000256" key="1">
    <source>
        <dbReference type="ARBA" id="ARBA00004196"/>
    </source>
</evidence>
<evidence type="ECO:0000256" key="2">
    <source>
        <dbReference type="ARBA" id="ARBA00009477"/>
    </source>
</evidence>
<sequence>MLISRLLMRLREPRTWSVVALLALGAAGLWWWQHGDGQVPPYRTATLERGRITAAVSASGQVMPVTQVSVGSQISGQIRELFADFNSEVKAGQVIAQIDPQLIEFQVRQAQADLEAARSQVLIAQANVLASQAAVSRARVELAEAQRDLERKTDLVARGFIAQSEADRARALVNTSTEALRSAEAQAGVTAAQVQAAQATVKQREAALAQSETNLSRTRITSPVDGIVIKRAVERGQTVAASLQAPELFVIAQNLRDMRVEVSVDESDVGRIRPGQPASFTVDAFPGQTFEGRVEQVRKAAIAANNVVTYVAAVGFANRDGRLLPGMTANIRIETDVREDVLKVPNAALRVRIPGVEPAPAATRGEGESAPRGGARGRVHVLDAQGQPRAYAVRLGLTDGTHTELIPATADAAALQPGQKVVTGLPAAGNGSNGRGGTAPRLPF</sequence>
<dbReference type="InterPro" id="IPR050465">
    <property type="entry name" value="UPF0194_transport"/>
</dbReference>
<evidence type="ECO:0000256" key="3">
    <source>
        <dbReference type="ARBA" id="ARBA00023054"/>
    </source>
</evidence>
<evidence type="ECO:0000259" key="7">
    <source>
        <dbReference type="Pfam" id="PF25954"/>
    </source>
</evidence>
<keyword evidence="9" id="KW-1185">Reference proteome</keyword>
<accession>A0ABP8L515</accession>
<dbReference type="Gene3D" id="1.10.287.470">
    <property type="entry name" value="Helix hairpin bin"/>
    <property type="match status" value="2"/>
</dbReference>
<dbReference type="PANTHER" id="PTHR32347:SF14">
    <property type="entry name" value="EFFLUX SYSTEM COMPONENT YKNX-RELATED"/>
    <property type="match status" value="1"/>
</dbReference>
<comment type="subcellular location">
    <subcellularLocation>
        <location evidence="1">Cell envelope</location>
    </subcellularLocation>
</comment>
<feature type="domain" description="Multidrug resistance protein MdtA-like barrel-sandwich hybrid" evidence="6">
    <location>
        <begin position="67"/>
        <end position="246"/>
    </location>
</feature>
<dbReference type="Pfam" id="PF25917">
    <property type="entry name" value="BSH_RND"/>
    <property type="match status" value="1"/>
</dbReference>
<dbReference type="Proteomes" id="UP001501788">
    <property type="component" value="Unassembled WGS sequence"/>
</dbReference>
<dbReference type="Gene3D" id="2.40.30.170">
    <property type="match status" value="1"/>
</dbReference>
<protein>
    <submittedName>
        <fullName evidence="8">Efflux RND transporter periplasmic adaptor subunit</fullName>
    </submittedName>
</protein>
<evidence type="ECO:0000256" key="4">
    <source>
        <dbReference type="SAM" id="Coils"/>
    </source>
</evidence>
<keyword evidence="3 4" id="KW-0175">Coiled coil</keyword>
<reference evidence="9" key="1">
    <citation type="journal article" date="2019" name="Int. J. Syst. Evol. Microbiol.">
        <title>The Global Catalogue of Microorganisms (GCM) 10K type strain sequencing project: providing services to taxonomists for standard genome sequencing and annotation.</title>
        <authorList>
            <consortium name="The Broad Institute Genomics Platform"/>
            <consortium name="The Broad Institute Genome Sequencing Center for Infectious Disease"/>
            <person name="Wu L."/>
            <person name="Ma J."/>
        </authorList>
    </citation>
    <scope>NUCLEOTIDE SEQUENCE [LARGE SCALE GENOMIC DNA]</scope>
    <source>
        <strain evidence="9">JCM 31890</strain>
    </source>
</reference>
<dbReference type="Pfam" id="PF25954">
    <property type="entry name" value="Beta-barrel_RND_2"/>
    <property type="match status" value="1"/>
</dbReference>
<dbReference type="InterPro" id="IPR058792">
    <property type="entry name" value="Beta-barrel_RND_2"/>
</dbReference>
<organism evidence="8 9">
    <name type="scientific">Acidovorax lacteus</name>
    <dbReference type="NCBI Taxonomy" id="1924988"/>
    <lineage>
        <taxon>Bacteria</taxon>
        <taxon>Pseudomonadati</taxon>
        <taxon>Pseudomonadota</taxon>
        <taxon>Betaproteobacteria</taxon>
        <taxon>Burkholderiales</taxon>
        <taxon>Comamonadaceae</taxon>
        <taxon>Acidovorax</taxon>
    </lineage>
</organism>
<gene>
    <name evidence="8" type="ORF">GCM10023090_14600</name>
</gene>
<feature type="region of interest" description="Disordered" evidence="5">
    <location>
        <begin position="424"/>
        <end position="444"/>
    </location>
</feature>
<comment type="caution">
    <text evidence="8">The sequence shown here is derived from an EMBL/GenBank/DDBJ whole genome shotgun (WGS) entry which is preliminary data.</text>
</comment>
<evidence type="ECO:0000313" key="8">
    <source>
        <dbReference type="EMBL" id="GAA4422926.1"/>
    </source>
</evidence>
<feature type="coiled-coil region" evidence="4">
    <location>
        <begin position="107"/>
        <end position="214"/>
    </location>
</feature>